<evidence type="ECO:0000313" key="2">
    <source>
        <dbReference type="EMBL" id="QRD02340.1"/>
    </source>
</evidence>
<dbReference type="EMBL" id="CP069035">
    <property type="protein sequence ID" value="QRD02340.1"/>
    <property type="molecule type" value="Genomic_DNA"/>
</dbReference>
<dbReference type="VEuPathDB" id="FungiDB:JI435_053140"/>
<dbReference type="AlphaFoldDB" id="A0A7U2FBP2"/>
<organism evidence="2 3">
    <name type="scientific">Phaeosphaeria nodorum (strain SN15 / ATCC MYA-4574 / FGSC 10173)</name>
    <name type="common">Glume blotch fungus</name>
    <name type="synonym">Parastagonospora nodorum</name>
    <dbReference type="NCBI Taxonomy" id="321614"/>
    <lineage>
        <taxon>Eukaryota</taxon>
        <taxon>Fungi</taxon>
        <taxon>Dikarya</taxon>
        <taxon>Ascomycota</taxon>
        <taxon>Pezizomycotina</taxon>
        <taxon>Dothideomycetes</taxon>
        <taxon>Pleosporomycetidae</taxon>
        <taxon>Pleosporales</taxon>
        <taxon>Pleosporineae</taxon>
        <taxon>Phaeosphaeriaceae</taxon>
        <taxon>Parastagonospora</taxon>
    </lineage>
</organism>
<evidence type="ECO:0000256" key="1">
    <source>
        <dbReference type="SAM" id="MobiDB-lite"/>
    </source>
</evidence>
<feature type="region of interest" description="Disordered" evidence="1">
    <location>
        <begin position="122"/>
        <end position="145"/>
    </location>
</feature>
<keyword evidence="3" id="KW-1185">Reference proteome</keyword>
<evidence type="ECO:0000313" key="3">
    <source>
        <dbReference type="Proteomes" id="UP000663193"/>
    </source>
</evidence>
<accession>A0A7U2FBP2</accession>
<dbReference type="KEGG" id="pno:SNOG_05314"/>
<feature type="compositionally biased region" description="Basic residues" evidence="1">
    <location>
        <begin position="1"/>
        <end position="14"/>
    </location>
</feature>
<feature type="region of interest" description="Disordered" evidence="1">
    <location>
        <begin position="1"/>
        <end position="23"/>
    </location>
</feature>
<protein>
    <submittedName>
        <fullName evidence="2">Uncharacterized protein</fullName>
    </submittedName>
</protein>
<name>A0A7U2FBP2_PHANO</name>
<gene>
    <name evidence="2" type="ORF">JI435_053140</name>
</gene>
<proteinExistence type="predicted"/>
<dbReference type="Proteomes" id="UP000663193">
    <property type="component" value="Chromosome 13"/>
</dbReference>
<sequence>MTSVKTRKKKRKRQNNTEKKKGAEEKMDLRLILIQTVGSIKVAYNANRSPSSPDPDLLQLSAEDAEAFFAFIVLRKGSLPLDLMLEWKYGVHAHSSSNIPSFVSTVLQDWQDSFGRVTITTTISDDRDGPMGQVQEQGKQNDEDTQHPVQATPIISIRNRLRREAEQCARQLIRSNDCGMPRVQLSVGKQFAHWMEIRMYFQTVETVDSEMGRATPLAGLDERYQPDV</sequence>
<reference evidence="3" key="1">
    <citation type="journal article" date="2021" name="BMC Genomics">
        <title>Chromosome-level genome assembly and manually-curated proteome of model necrotroph Parastagonospora nodorum Sn15 reveals a genome-wide trove of candidate effector homologs, and redundancy of virulence-related functions within an accessory chromosome.</title>
        <authorList>
            <person name="Bertazzoni S."/>
            <person name="Jones D.A.B."/>
            <person name="Phan H.T."/>
            <person name="Tan K.-C."/>
            <person name="Hane J.K."/>
        </authorList>
    </citation>
    <scope>NUCLEOTIDE SEQUENCE [LARGE SCALE GENOMIC DNA]</scope>
    <source>
        <strain evidence="3">SN15 / ATCC MYA-4574 / FGSC 10173)</strain>
    </source>
</reference>
<dbReference type="RefSeq" id="XP_001795721.1">
    <property type="nucleotide sequence ID" value="XM_001795669.1"/>
</dbReference>